<name>A0A840PMB6_URETH</name>
<sequence length="212" mass="24165">MKAFYLSLCFLFLLIGCQPQENTTNQNDVSPTNQNASENNHEDLSRFFKPDKSIAKFIGDGNEFATYTEKTTWLDKKYVGTIVDNGGVTMMNIYKIGDDKIEIIYKEPVDHDATFPGLEEIKSMQPIETYFAMPIQVGTTFGNWKIVDTGISIEIPYKTFEEVIVIEENGDNYVNRKYFAEGFGEIKSEYIMNTDQGEKYIVTSTLESITID</sequence>
<evidence type="ECO:0000256" key="1">
    <source>
        <dbReference type="SAM" id="SignalP"/>
    </source>
</evidence>
<dbReference type="PROSITE" id="PS51257">
    <property type="entry name" value="PROKAR_LIPOPROTEIN"/>
    <property type="match status" value="1"/>
</dbReference>
<proteinExistence type="predicted"/>
<organism evidence="2 3">
    <name type="scientific">Ureibacillus thermosphaericus</name>
    <dbReference type="NCBI Taxonomy" id="51173"/>
    <lineage>
        <taxon>Bacteria</taxon>
        <taxon>Bacillati</taxon>
        <taxon>Bacillota</taxon>
        <taxon>Bacilli</taxon>
        <taxon>Bacillales</taxon>
        <taxon>Caryophanaceae</taxon>
        <taxon>Ureibacillus</taxon>
    </lineage>
</organism>
<feature type="signal peptide" evidence="1">
    <location>
        <begin position="1"/>
        <end position="21"/>
    </location>
</feature>
<gene>
    <name evidence="2" type="ORF">HNR36_001947</name>
</gene>
<dbReference type="EMBL" id="JACHGZ010000023">
    <property type="protein sequence ID" value="MBB5149555.1"/>
    <property type="molecule type" value="Genomic_DNA"/>
</dbReference>
<evidence type="ECO:0000313" key="2">
    <source>
        <dbReference type="EMBL" id="MBB5149555.1"/>
    </source>
</evidence>
<dbReference type="RefSeq" id="WP_016838964.1">
    <property type="nucleotide sequence ID" value="NZ_JAAXPW010000026.1"/>
</dbReference>
<feature type="chain" id="PRO_5039532008" description="Lipoprotein" evidence="1">
    <location>
        <begin position="22"/>
        <end position="212"/>
    </location>
</feature>
<evidence type="ECO:0008006" key="4">
    <source>
        <dbReference type="Google" id="ProtNLM"/>
    </source>
</evidence>
<protein>
    <recommendedName>
        <fullName evidence="4">Lipoprotein</fullName>
    </recommendedName>
</protein>
<accession>A0A840PMB6</accession>
<reference evidence="2 3" key="1">
    <citation type="submission" date="2020-08" db="EMBL/GenBank/DDBJ databases">
        <title>Genomic Encyclopedia of Type Strains, Phase IV (KMG-IV): sequencing the most valuable type-strain genomes for metagenomic binning, comparative biology and taxonomic classification.</title>
        <authorList>
            <person name="Goeker M."/>
        </authorList>
    </citation>
    <scope>NUCLEOTIDE SEQUENCE [LARGE SCALE GENOMIC DNA]</scope>
    <source>
        <strain evidence="2 3">DSM 10633</strain>
    </source>
</reference>
<dbReference type="AlphaFoldDB" id="A0A840PMB6"/>
<keyword evidence="1" id="KW-0732">Signal</keyword>
<comment type="caution">
    <text evidence="2">The sequence shown here is derived from an EMBL/GenBank/DDBJ whole genome shotgun (WGS) entry which is preliminary data.</text>
</comment>
<keyword evidence="3" id="KW-1185">Reference proteome</keyword>
<dbReference type="Proteomes" id="UP000557217">
    <property type="component" value="Unassembled WGS sequence"/>
</dbReference>
<evidence type="ECO:0000313" key="3">
    <source>
        <dbReference type="Proteomes" id="UP000557217"/>
    </source>
</evidence>